<name>A0ABU0LSI6_9HYPH</name>
<protein>
    <submittedName>
        <fullName evidence="2">Uncharacterized protein</fullName>
    </submittedName>
</protein>
<evidence type="ECO:0000256" key="1">
    <source>
        <dbReference type="SAM" id="Phobius"/>
    </source>
</evidence>
<accession>A0ABU0LSI6</accession>
<reference evidence="2 3" key="1">
    <citation type="submission" date="2023-07" db="EMBL/GenBank/DDBJ databases">
        <title>Genomic Encyclopedia of Type Strains, Phase IV (KMG-IV): sequencing the most valuable type-strain genomes for metagenomic binning, comparative biology and taxonomic classification.</title>
        <authorList>
            <person name="Goeker M."/>
        </authorList>
    </citation>
    <scope>NUCLEOTIDE SEQUENCE [LARGE SCALE GENOMIC DNA]</scope>
    <source>
        <strain evidence="2 3">DSM 15561</strain>
    </source>
</reference>
<feature type="transmembrane region" description="Helical" evidence="1">
    <location>
        <begin position="12"/>
        <end position="32"/>
    </location>
</feature>
<dbReference type="EMBL" id="JAUSVR010000007">
    <property type="protein sequence ID" value="MDQ0511669.1"/>
    <property type="molecule type" value="Genomic_DNA"/>
</dbReference>
<dbReference type="Proteomes" id="UP001235094">
    <property type="component" value="Unassembled WGS sequence"/>
</dbReference>
<gene>
    <name evidence="2" type="ORF">QOZ99_002568</name>
</gene>
<organism evidence="2 3">
    <name type="scientific">Ancylobacter amanitiformis</name>
    <dbReference type="NCBI Taxonomy" id="217069"/>
    <lineage>
        <taxon>Bacteria</taxon>
        <taxon>Pseudomonadati</taxon>
        <taxon>Pseudomonadota</taxon>
        <taxon>Alphaproteobacteria</taxon>
        <taxon>Hyphomicrobiales</taxon>
        <taxon>Xanthobacteraceae</taxon>
        <taxon>Ancylobacter</taxon>
    </lineage>
</organism>
<keyword evidence="1" id="KW-0812">Transmembrane</keyword>
<comment type="caution">
    <text evidence="2">The sequence shown here is derived from an EMBL/GenBank/DDBJ whole genome shotgun (WGS) entry which is preliminary data.</text>
</comment>
<keyword evidence="1" id="KW-1133">Transmembrane helix</keyword>
<sequence length="75" mass="8512">MIETLHERLGRWPYALLGVALVVWMLPALAQLRFSYYPSTRSGLIKVDRLTGRMQMCNVVGPPRAEWIECAPGKP</sequence>
<keyword evidence="3" id="KW-1185">Reference proteome</keyword>
<evidence type="ECO:0000313" key="3">
    <source>
        <dbReference type="Proteomes" id="UP001235094"/>
    </source>
</evidence>
<evidence type="ECO:0000313" key="2">
    <source>
        <dbReference type="EMBL" id="MDQ0511669.1"/>
    </source>
</evidence>
<keyword evidence="1" id="KW-0472">Membrane</keyword>
<proteinExistence type="predicted"/>